<feature type="domain" description="VWFA" evidence="2">
    <location>
        <begin position="743"/>
        <end position="943"/>
    </location>
</feature>
<dbReference type="Proteomes" id="UP001556367">
    <property type="component" value="Unassembled WGS sequence"/>
</dbReference>
<evidence type="ECO:0000259" key="2">
    <source>
        <dbReference type="PROSITE" id="PS50234"/>
    </source>
</evidence>
<feature type="compositionally biased region" description="Low complexity" evidence="1">
    <location>
        <begin position="459"/>
        <end position="470"/>
    </location>
</feature>
<dbReference type="PANTHER" id="PTHR34706">
    <property type="entry name" value="SLR1338 PROTEIN"/>
    <property type="match status" value="1"/>
</dbReference>
<dbReference type="EMBL" id="JASNQZ010000004">
    <property type="protein sequence ID" value="KAL0957833.1"/>
    <property type="molecule type" value="Genomic_DNA"/>
</dbReference>
<comment type="caution">
    <text evidence="3">The sequence shown here is derived from an EMBL/GenBank/DDBJ whole genome shotgun (WGS) entry which is preliminary data.</text>
</comment>
<dbReference type="SUPFAM" id="SSF53300">
    <property type="entry name" value="vWA-like"/>
    <property type="match status" value="1"/>
</dbReference>
<dbReference type="InterPro" id="IPR032675">
    <property type="entry name" value="LRR_dom_sf"/>
</dbReference>
<sequence>MDVALPPEIRDYIASFIQNTAELLALAMTCRNWKSTIIPQHLEYRVIRCSMFSGVWQHLAENPRLAKNVTQLFVTLRRGQYPVPHLLPSTLYKQLPIRRTMEAAFYQESIIACCYALKVMKNLHLIQWTALPEESYTNGTSFEGDIWTAVQQLPDLESLSFNFQCALDTRRGIYNQPDCSLWSVSNLRRISLRHLPFPQGVHLLVGLRSLLLHSPRLESLIIYFNGQDIVFPAITLPNLTSFKFVLNIEYFSPPETPSTALTRFLEVNPSLERVEWVGVFPAALEDLSLPSLRHIHGDDHKNGLHNVLNTVTEAPRAIETISQLRLNGQILETFGNIDGEALRRIDLTWFHSTEQIIQLAQLCPRLTWLSVPAVDYLRDYNNASSQPIVRLPVKLCQRHALRIVLGYDAILQAPSAESITKSGRTRTNFPAPGFHSGAFIRAPVPTHSSNSGPGEYRLPSPGARPSSASGIISKRQTSFYSPPESAERAASPGFPTPSHQAYSPSATEILSTGLSETSASSPLKEYRNYQAWIQSARAHTEEVKKLGSSFPIVWVLVEGHNIPPTALGGLYVGKAGRHLERGAAIPYNGQEVPVSVYEVLVPAFNVFRYTLSETPIAGQLAHMTLGTEQVKERHNELKATIFVEDSRTYKRLMEFKATLLVEEYDRTHELKTFKATISTENHRTLELSRDFFASFQIEDTKAFRIASNFGASVNIYGALRSSQFTATISVDDQYSLRQLSEVKTVILVDDSQSMAGKRWVDARDALAGVVDSVSQYGQEGVDIHFLNEERFGMALKEGYVVNELFDSVRPQGQTPTGQRMKDILEEFYLHLIEAKNPDQKPIVIVVVTDGEPTDDLNEVIVDVARRLDQNDIPRRVTGKLGNPYRPLGLQFVQIGDDKYAAEYLRKLDDELSFEHGIRDLVDTVPFNSNDPVSFTTETLIKMLLGGVHPILDSTPSPILSRTSPGQSRFASLG</sequence>
<reference evidence="4" key="1">
    <citation type="submission" date="2024-06" db="EMBL/GenBank/DDBJ databases">
        <title>Multi-omics analyses provide insights into the biosynthesis of the anticancer antibiotic pleurotin in Hohenbuehelia grisea.</title>
        <authorList>
            <person name="Weaver J.A."/>
            <person name="Alberti F."/>
        </authorList>
    </citation>
    <scope>NUCLEOTIDE SEQUENCE [LARGE SCALE GENOMIC DNA]</scope>
    <source>
        <strain evidence="4">T-177</strain>
    </source>
</reference>
<evidence type="ECO:0000313" key="3">
    <source>
        <dbReference type="EMBL" id="KAL0957833.1"/>
    </source>
</evidence>
<feature type="region of interest" description="Disordered" evidence="1">
    <location>
        <begin position="954"/>
        <end position="973"/>
    </location>
</feature>
<protein>
    <recommendedName>
        <fullName evidence="2">VWFA domain-containing protein</fullName>
    </recommendedName>
</protein>
<keyword evidence="4" id="KW-1185">Reference proteome</keyword>
<proteinExistence type="predicted"/>
<organism evidence="3 4">
    <name type="scientific">Hohenbuehelia grisea</name>
    <dbReference type="NCBI Taxonomy" id="104357"/>
    <lineage>
        <taxon>Eukaryota</taxon>
        <taxon>Fungi</taxon>
        <taxon>Dikarya</taxon>
        <taxon>Basidiomycota</taxon>
        <taxon>Agaricomycotina</taxon>
        <taxon>Agaricomycetes</taxon>
        <taxon>Agaricomycetidae</taxon>
        <taxon>Agaricales</taxon>
        <taxon>Pleurotineae</taxon>
        <taxon>Pleurotaceae</taxon>
        <taxon>Hohenbuehelia</taxon>
    </lineage>
</organism>
<dbReference type="PROSITE" id="PS50234">
    <property type="entry name" value="VWFA"/>
    <property type="match status" value="1"/>
</dbReference>
<dbReference type="Pfam" id="PF00092">
    <property type="entry name" value="VWA"/>
    <property type="match status" value="1"/>
</dbReference>
<evidence type="ECO:0000256" key="1">
    <source>
        <dbReference type="SAM" id="MobiDB-lite"/>
    </source>
</evidence>
<evidence type="ECO:0000313" key="4">
    <source>
        <dbReference type="Proteomes" id="UP001556367"/>
    </source>
</evidence>
<dbReference type="Gene3D" id="3.40.50.410">
    <property type="entry name" value="von Willebrand factor, type A domain"/>
    <property type="match status" value="1"/>
</dbReference>
<name>A0ABR3JRC1_9AGAR</name>
<feature type="region of interest" description="Disordered" evidence="1">
    <location>
        <begin position="440"/>
        <end position="503"/>
    </location>
</feature>
<accession>A0ABR3JRC1</accession>
<dbReference type="Gene3D" id="3.80.10.10">
    <property type="entry name" value="Ribonuclease Inhibitor"/>
    <property type="match status" value="1"/>
</dbReference>
<dbReference type="InterPro" id="IPR002035">
    <property type="entry name" value="VWF_A"/>
</dbReference>
<gene>
    <name evidence="3" type="ORF">HGRIS_000019</name>
</gene>
<dbReference type="PANTHER" id="PTHR34706:SF1">
    <property type="entry name" value="VWFA DOMAIN-CONTAINING PROTEIN"/>
    <property type="match status" value="1"/>
</dbReference>
<dbReference type="InterPro" id="IPR036465">
    <property type="entry name" value="vWFA_dom_sf"/>
</dbReference>
<dbReference type="SUPFAM" id="SSF52047">
    <property type="entry name" value="RNI-like"/>
    <property type="match status" value="1"/>
</dbReference>